<dbReference type="EMBL" id="CM056809">
    <property type="protein sequence ID" value="KAJ8649437.1"/>
    <property type="molecule type" value="Genomic_DNA"/>
</dbReference>
<evidence type="ECO:0000313" key="1">
    <source>
        <dbReference type="EMBL" id="KAJ8649437.1"/>
    </source>
</evidence>
<protein>
    <submittedName>
        <fullName evidence="1">Uncharacterized protein</fullName>
    </submittedName>
</protein>
<gene>
    <name evidence="1" type="ORF">MRB53_002460</name>
</gene>
<name>A0ACC2MUE7_PERAE</name>
<sequence>MSSTVVPNSPRGLYLMSISLGTPPLEILADADTGSDLIWKQCLPCESCYEQVAPLFDPSKSSTYRDFSYNSSMCKEVCNLGYSKNRTCKYQIFHADRCYSTGVLSAEMLVMNSSGRGSMNFPNITLGVVRTIGASTTSPLASSALDMGLFH</sequence>
<proteinExistence type="predicted"/>
<comment type="caution">
    <text evidence="1">The sequence shown here is derived from an EMBL/GenBank/DDBJ whole genome shotgun (WGS) entry which is preliminary data.</text>
</comment>
<organism evidence="1 2">
    <name type="scientific">Persea americana</name>
    <name type="common">Avocado</name>
    <dbReference type="NCBI Taxonomy" id="3435"/>
    <lineage>
        <taxon>Eukaryota</taxon>
        <taxon>Viridiplantae</taxon>
        <taxon>Streptophyta</taxon>
        <taxon>Embryophyta</taxon>
        <taxon>Tracheophyta</taxon>
        <taxon>Spermatophyta</taxon>
        <taxon>Magnoliopsida</taxon>
        <taxon>Magnoliidae</taxon>
        <taxon>Laurales</taxon>
        <taxon>Lauraceae</taxon>
        <taxon>Persea</taxon>
    </lineage>
</organism>
<dbReference type="Proteomes" id="UP001234297">
    <property type="component" value="Chromosome 1"/>
</dbReference>
<keyword evidence="2" id="KW-1185">Reference proteome</keyword>
<evidence type="ECO:0000313" key="2">
    <source>
        <dbReference type="Proteomes" id="UP001234297"/>
    </source>
</evidence>
<reference evidence="1 2" key="1">
    <citation type="journal article" date="2022" name="Hortic Res">
        <title>A haplotype resolved chromosomal level avocado genome allows analysis of novel avocado genes.</title>
        <authorList>
            <person name="Nath O."/>
            <person name="Fletcher S.J."/>
            <person name="Hayward A."/>
            <person name="Shaw L.M."/>
            <person name="Masouleh A.K."/>
            <person name="Furtado A."/>
            <person name="Henry R.J."/>
            <person name="Mitter N."/>
        </authorList>
    </citation>
    <scope>NUCLEOTIDE SEQUENCE [LARGE SCALE GENOMIC DNA]</scope>
    <source>
        <strain evidence="2">cv. Hass</strain>
    </source>
</reference>
<accession>A0ACC2MUE7</accession>